<reference evidence="2 3" key="1">
    <citation type="journal article" date="2019" name="Int. J. Syst. Evol. Microbiol.">
        <title>The Global Catalogue of Microorganisms (GCM) 10K type strain sequencing project: providing services to taxonomists for standard genome sequencing and annotation.</title>
        <authorList>
            <consortium name="The Broad Institute Genomics Platform"/>
            <consortium name="The Broad Institute Genome Sequencing Center for Infectious Disease"/>
            <person name="Wu L."/>
            <person name="Ma J."/>
        </authorList>
    </citation>
    <scope>NUCLEOTIDE SEQUENCE [LARGE SCALE GENOMIC DNA]</scope>
    <source>
        <strain evidence="2 3">JCM 14942</strain>
    </source>
</reference>
<dbReference type="EMBL" id="BAAAOR010000028">
    <property type="protein sequence ID" value="GAA1532242.1"/>
    <property type="molecule type" value="Genomic_DNA"/>
</dbReference>
<name>A0ABN2B3P0_9ACTN</name>
<keyword evidence="3" id="KW-1185">Reference proteome</keyword>
<evidence type="ECO:0008006" key="4">
    <source>
        <dbReference type="Google" id="ProtNLM"/>
    </source>
</evidence>
<dbReference type="RefSeq" id="WP_141006378.1">
    <property type="nucleotide sequence ID" value="NZ_BAAAOR010000028.1"/>
</dbReference>
<organism evidence="2 3">
    <name type="scientific">Nocardioides humi</name>
    <dbReference type="NCBI Taxonomy" id="449461"/>
    <lineage>
        <taxon>Bacteria</taxon>
        <taxon>Bacillati</taxon>
        <taxon>Actinomycetota</taxon>
        <taxon>Actinomycetes</taxon>
        <taxon>Propionibacteriales</taxon>
        <taxon>Nocardioidaceae</taxon>
        <taxon>Nocardioides</taxon>
    </lineage>
</organism>
<feature type="compositionally biased region" description="Pro residues" evidence="1">
    <location>
        <begin position="186"/>
        <end position="198"/>
    </location>
</feature>
<proteinExistence type="predicted"/>
<dbReference type="Gene3D" id="1.25.40.10">
    <property type="entry name" value="Tetratricopeptide repeat domain"/>
    <property type="match status" value="1"/>
</dbReference>
<feature type="region of interest" description="Disordered" evidence="1">
    <location>
        <begin position="154"/>
        <end position="239"/>
    </location>
</feature>
<protein>
    <recommendedName>
        <fullName evidence="4">Tetratricopeptide repeat-containing protein</fullName>
    </recommendedName>
</protein>
<feature type="compositionally biased region" description="Basic and acidic residues" evidence="1">
    <location>
        <begin position="199"/>
        <end position="225"/>
    </location>
</feature>
<evidence type="ECO:0000256" key="1">
    <source>
        <dbReference type="SAM" id="MobiDB-lite"/>
    </source>
</evidence>
<accession>A0ABN2B3P0</accession>
<gene>
    <name evidence="2" type="ORF">GCM10009788_39250</name>
</gene>
<evidence type="ECO:0000313" key="2">
    <source>
        <dbReference type="EMBL" id="GAA1532242.1"/>
    </source>
</evidence>
<feature type="compositionally biased region" description="Basic and acidic residues" evidence="1">
    <location>
        <begin position="169"/>
        <end position="179"/>
    </location>
</feature>
<dbReference type="InterPro" id="IPR011990">
    <property type="entry name" value="TPR-like_helical_dom_sf"/>
</dbReference>
<dbReference type="SUPFAM" id="SSF48452">
    <property type="entry name" value="TPR-like"/>
    <property type="match status" value="1"/>
</dbReference>
<sequence length="239" mass="26305">MTSRPDRPANPRRRLRLVLLLAGLLPALLLAAYALKVTLMLQGNASGRDAFDRGDYDAAAADFAGTRRLNWLEPWIAAFDEGTADHARERYDDAIASYEAALEDVPQRDECTVRINLALAHEAVGDAALASGATDAAVESFQAGIDVLAAGDCPTDSGRGEEQSADAAAVDKRLREKLAENQQPEEPQPQPDEQPQPDDPGKSDPRRDRLDEQNQRGLEQRHDDQNLYDDEDYSRPDAW</sequence>
<evidence type="ECO:0000313" key="3">
    <source>
        <dbReference type="Proteomes" id="UP001500842"/>
    </source>
</evidence>
<comment type="caution">
    <text evidence="2">The sequence shown here is derived from an EMBL/GenBank/DDBJ whole genome shotgun (WGS) entry which is preliminary data.</text>
</comment>
<dbReference type="Proteomes" id="UP001500842">
    <property type="component" value="Unassembled WGS sequence"/>
</dbReference>